<dbReference type="OMA" id="VEKPWEF"/>
<feature type="compositionally biased region" description="Polar residues" evidence="1">
    <location>
        <begin position="226"/>
        <end position="235"/>
    </location>
</feature>
<evidence type="ECO:0008006" key="5">
    <source>
        <dbReference type="Google" id="ProtNLM"/>
    </source>
</evidence>
<feature type="region of interest" description="Disordered" evidence="1">
    <location>
        <begin position="78"/>
        <end position="102"/>
    </location>
</feature>
<evidence type="ECO:0000256" key="1">
    <source>
        <dbReference type="SAM" id="MobiDB-lite"/>
    </source>
</evidence>
<feature type="transmembrane region" description="Helical" evidence="2">
    <location>
        <begin position="818"/>
        <end position="839"/>
    </location>
</feature>
<feature type="compositionally biased region" description="Polar residues" evidence="1">
    <location>
        <begin position="429"/>
        <end position="448"/>
    </location>
</feature>
<protein>
    <recommendedName>
        <fullName evidence="5">Membrane protein of ER body-like protein</fullName>
    </recommendedName>
</protein>
<dbReference type="Gramene" id="TRITD4Av1G256120.4">
    <property type="protein sequence ID" value="TRITD4Av1G256120.4"/>
    <property type="gene ID" value="TRITD4Av1G256120"/>
</dbReference>
<sequence>MMEVAVEIPQPPAWDHFKEEVEVMETEGGGTAVAAAAAAAGELLTREINKRLLVHAHENGNGHGHVHANGGGAEELKAAPEVEQKEEEKTPEEPTVAQEEQQRHKSIFFDPAKGLWKCRHCDWTYRLSSPCGNGTVDHRGYRHRIERNIESLVEKKGSFYGSPNKVPDIITEVSARYLVTGTMRSGDEKEAAGETPSTKDKQLEAHENGNVQEINHGPSNGELENGTHSNGSHQVPNGAEPKTEYLFEINKTEIHPTEVDKGEPVTEAQPKVEEYDLEKILDQQETHDLFCPNCKSCITRRVILKKRKRTVRPATPEPDGPSKRPYTEEVLVPLPSAALSRSDEQESPDVFRCLSCFSFFIPTGCSFNIFRIFGRRDVDGQPDILPPPASEHTPPRSENCTSWLLSCFQPGDSPNQAAPVDPATVPLLSGTQSSDNTTTATESSSSYVHYSHGTVVKPKQSTVESSSENQAAEDPATMPLQSETQNSSDTTTTTESSISYVHHSHGTVVKPEHSITESSSEDQTTTTTTTRTTKATATSSSTTTSKAANTSSHTQSAAGIFHTDTLEVITGEMPPPKPAGGAIMDGNHHLLGHEDVHKTTTTTFENGFTTHSVHTSGPKVDGPNVTNIARGDITTTPIPQATGPHHVAVSVPEEVNLVAPSPQQRDDWDILKAIVYGGLVESVTSLSVVSAAASSGAKTLDIFILGMANLIGGLPLIFHNIADLRNIQDVSNEKERVGHYWLQLGRRSKARLHMVLALLSYMVFGLLPPVVYGLSFRESNNRENKMMAVAGASLMCIALLALGKAHVKTAPRTYFQTLMYYLTIAVSSSGLSYVAGVLITRLLEHFGVIEQGGSAAPAPPGLSFPHSVGAQTSAWASF</sequence>
<feature type="compositionally biased region" description="Low complexity" evidence="1">
    <location>
        <begin position="481"/>
        <end position="499"/>
    </location>
</feature>
<dbReference type="PANTHER" id="PTHR38937:SF2">
    <property type="entry name" value="MEMBRANE PROTEIN OF ER BODY-LIKE PROTEIN ISOFORM X1"/>
    <property type="match status" value="1"/>
</dbReference>
<dbReference type="PANTHER" id="PTHR38937">
    <property type="entry name" value="MEMBRANE PROTEIN OF ER BODY-LIKE PROTEIN"/>
    <property type="match status" value="1"/>
</dbReference>
<accession>A0A9R0W5I8</accession>
<gene>
    <name evidence="3" type="ORF">TRITD_4Av1G256120</name>
</gene>
<feature type="region of interest" description="Disordered" evidence="1">
    <location>
        <begin position="211"/>
        <end position="239"/>
    </location>
</feature>
<dbReference type="EMBL" id="LT934117">
    <property type="protein sequence ID" value="VAH99476.1"/>
    <property type="molecule type" value="Genomic_DNA"/>
</dbReference>
<feature type="compositionally biased region" description="Basic and acidic residues" evidence="1">
    <location>
        <begin position="185"/>
        <end position="203"/>
    </location>
</feature>
<feature type="region of interest" description="Disordered" evidence="1">
    <location>
        <begin position="413"/>
        <end position="559"/>
    </location>
</feature>
<dbReference type="AlphaFoldDB" id="A0A9R0W5I8"/>
<feature type="compositionally biased region" description="Basic and acidic residues" evidence="1">
    <location>
        <begin position="78"/>
        <end position="92"/>
    </location>
</feature>
<evidence type="ECO:0000256" key="2">
    <source>
        <dbReference type="SAM" id="Phobius"/>
    </source>
</evidence>
<keyword evidence="4" id="KW-1185">Reference proteome</keyword>
<name>A0A9R0W5I8_TRITD</name>
<keyword evidence="2" id="KW-0472">Membrane</keyword>
<dbReference type="Proteomes" id="UP000324705">
    <property type="component" value="Chromosome 4A"/>
</dbReference>
<reference evidence="3 4" key="1">
    <citation type="submission" date="2017-09" db="EMBL/GenBank/DDBJ databases">
        <authorList>
            <consortium name="International Durum Wheat Genome Sequencing Consortium (IDWGSC)"/>
            <person name="Milanesi L."/>
        </authorList>
    </citation>
    <scope>NUCLEOTIDE SEQUENCE [LARGE SCALE GENOMIC DNA]</scope>
    <source>
        <strain evidence="4">cv. Svevo</strain>
    </source>
</reference>
<feature type="transmembrane region" description="Helical" evidence="2">
    <location>
        <begin position="752"/>
        <end position="774"/>
    </location>
</feature>
<proteinExistence type="predicted"/>
<evidence type="ECO:0000313" key="3">
    <source>
        <dbReference type="EMBL" id="VAH99476.1"/>
    </source>
</evidence>
<evidence type="ECO:0000313" key="4">
    <source>
        <dbReference type="Proteomes" id="UP000324705"/>
    </source>
</evidence>
<feature type="transmembrane region" description="Helical" evidence="2">
    <location>
        <begin position="786"/>
        <end position="806"/>
    </location>
</feature>
<feature type="region of interest" description="Disordered" evidence="1">
    <location>
        <begin position="184"/>
        <end position="203"/>
    </location>
</feature>
<keyword evidence="2" id="KW-0812">Transmembrane</keyword>
<keyword evidence="2" id="KW-1133">Transmembrane helix</keyword>
<feature type="region of interest" description="Disordered" evidence="1">
    <location>
        <begin position="309"/>
        <end position="328"/>
    </location>
</feature>
<dbReference type="InterPro" id="IPR052843">
    <property type="entry name" value="ER_body_metal_sequester"/>
</dbReference>
<feature type="compositionally biased region" description="Polar residues" evidence="1">
    <location>
        <begin position="459"/>
        <end position="470"/>
    </location>
</feature>
<organism evidence="3 4">
    <name type="scientific">Triticum turgidum subsp. durum</name>
    <name type="common">Durum wheat</name>
    <name type="synonym">Triticum durum</name>
    <dbReference type="NCBI Taxonomy" id="4567"/>
    <lineage>
        <taxon>Eukaryota</taxon>
        <taxon>Viridiplantae</taxon>
        <taxon>Streptophyta</taxon>
        <taxon>Embryophyta</taxon>
        <taxon>Tracheophyta</taxon>
        <taxon>Spermatophyta</taxon>
        <taxon>Magnoliopsida</taxon>
        <taxon>Liliopsida</taxon>
        <taxon>Poales</taxon>
        <taxon>Poaceae</taxon>
        <taxon>BOP clade</taxon>
        <taxon>Pooideae</taxon>
        <taxon>Triticodae</taxon>
        <taxon>Triticeae</taxon>
        <taxon>Triticinae</taxon>
        <taxon>Triticum</taxon>
    </lineage>
</organism>
<feature type="compositionally biased region" description="Low complexity" evidence="1">
    <location>
        <begin position="516"/>
        <end position="554"/>
    </location>
</feature>